<dbReference type="InterPro" id="IPR011161">
    <property type="entry name" value="MHC_I-like_Ag-recog"/>
</dbReference>
<dbReference type="InterPro" id="IPR007110">
    <property type="entry name" value="Ig-like_dom"/>
</dbReference>
<dbReference type="InterPro" id="IPR011162">
    <property type="entry name" value="MHC_I/II-like_Ag-recog"/>
</dbReference>
<protein>
    <recommendedName>
        <fullName evidence="4">Ig-like domain-containing protein</fullName>
    </recommendedName>
</protein>
<dbReference type="InterPro" id="IPR037055">
    <property type="entry name" value="MHC_I-like_Ag-recog_sf"/>
</dbReference>
<comment type="caution">
    <text evidence="5">The sequence shown here is derived from an EMBL/GenBank/DDBJ whole genome shotgun (WGS) entry which is preliminary data.</text>
</comment>
<comment type="similarity">
    <text evidence="2">Belongs to the MHC class I family.</text>
</comment>
<dbReference type="EMBL" id="JAGEUA010000011">
    <property type="protein sequence ID" value="KAL0962348.1"/>
    <property type="molecule type" value="Genomic_DNA"/>
</dbReference>
<keyword evidence="3" id="KW-0472">Membrane</keyword>
<dbReference type="InterPro" id="IPR050208">
    <property type="entry name" value="MHC_class-I_related"/>
</dbReference>
<sequence>MPVNTEIFLDKLLIKFGPKIYLILILMHAVAAETHSLRYFYTVTSGIPNFPEFVDVGMLNGQVISYYDSITKKKVPKQDWMEENFDQQYWDSSTKTVQEAERINKGNIQLANQIFNQTKGVFQTMYGCEWDEETGSTGGFHQSGYDGKDFLAFDLKTKSWIAAISKAVHTKMKWESNPSIGNMEKDYLTQECIHWLKKYVNYGRSSLMRTAPPSVSLIQKTPSSPVTCHATGFYPSRVMVTWQKDGQELNEDVELGETLPNDDGTFQKSVQLNVKPEERKNNQYQCVVQVSGINKDFIRNLPGEGLFGPAFNPGPIIGGLVGVVILAIIAVVFGVIIWKKKNSKPSFVKANTSDTDSENSGQKA</sequence>
<dbReference type="Gene3D" id="2.60.40.10">
    <property type="entry name" value="Immunoglobulins"/>
    <property type="match status" value="1"/>
</dbReference>
<dbReference type="PANTHER" id="PTHR16675">
    <property type="entry name" value="MHC CLASS I-RELATED"/>
    <property type="match status" value="1"/>
</dbReference>
<organism evidence="5 6">
    <name type="scientific">Umbra pygmaea</name>
    <name type="common">Eastern mudminnow</name>
    <dbReference type="NCBI Taxonomy" id="75934"/>
    <lineage>
        <taxon>Eukaryota</taxon>
        <taxon>Metazoa</taxon>
        <taxon>Chordata</taxon>
        <taxon>Craniata</taxon>
        <taxon>Vertebrata</taxon>
        <taxon>Euteleostomi</taxon>
        <taxon>Actinopterygii</taxon>
        <taxon>Neopterygii</taxon>
        <taxon>Teleostei</taxon>
        <taxon>Protacanthopterygii</taxon>
        <taxon>Esociformes</taxon>
        <taxon>Umbridae</taxon>
        <taxon>Umbra</taxon>
    </lineage>
</organism>
<keyword evidence="3" id="KW-1133">Transmembrane helix</keyword>
<name>A0ABD0W0Q8_UMBPY</name>
<evidence type="ECO:0000256" key="1">
    <source>
        <dbReference type="ARBA" id="ARBA00023180"/>
    </source>
</evidence>
<dbReference type="SUPFAM" id="SSF54452">
    <property type="entry name" value="MHC antigen-recognition domain"/>
    <property type="match status" value="1"/>
</dbReference>
<gene>
    <name evidence="5" type="ORF">UPYG_G00338920</name>
</gene>
<dbReference type="InterPro" id="IPR013783">
    <property type="entry name" value="Ig-like_fold"/>
</dbReference>
<dbReference type="FunFam" id="3.30.500.10:FF:000001">
    <property type="entry name" value="H-2 class I histocompatibility antigen, alpha chain"/>
    <property type="match status" value="1"/>
</dbReference>
<dbReference type="PRINTS" id="PR01638">
    <property type="entry name" value="MHCCLASSI"/>
</dbReference>
<dbReference type="InterPro" id="IPR036179">
    <property type="entry name" value="Ig-like_dom_sf"/>
</dbReference>
<dbReference type="AlphaFoldDB" id="A0ABD0W0Q8"/>
<dbReference type="Pfam" id="PF00129">
    <property type="entry name" value="MHC_I"/>
    <property type="match status" value="1"/>
</dbReference>
<keyword evidence="6" id="KW-1185">Reference proteome</keyword>
<dbReference type="CDD" id="cd07698">
    <property type="entry name" value="IgC1_MHC_I_alpha3"/>
    <property type="match status" value="1"/>
</dbReference>
<evidence type="ECO:0000256" key="2">
    <source>
        <dbReference type="RuleBase" id="RU004439"/>
    </source>
</evidence>
<dbReference type="InterPro" id="IPR003597">
    <property type="entry name" value="Ig_C1-set"/>
</dbReference>
<evidence type="ECO:0000313" key="6">
    <source>
        <dbReference type="Proteomes" id="UP001557470"/>
    </source>
</evidence>
<evidence type="ECO:0000313" key="5">
    <source>
        <dbReference type="EMBL" id="KAL0962348.1"/>
    </source>
</evidence>
<dbReference type="PANTHER" id="PTHR16675:SF237">
    <property type="entry name" value="MHC CLASS I ANTIGEN TRANSCRIPT VARIANT 1-RELATED"/>
    <property type="match status" value="1"/>
</dbReference>
<accession>A0ABD0W0Q8</accession>
<dbReference type="PROSITE" id="PS50835">
    <property type="entry name" value="IG_LIKE"/>
    <property type="match status" value="1"/>
</dbReference>
<feature type="transmembrane region" description="Helical" evidence="3">
    <location>
        <begin position="316"/>
        <end position="338"/>
    </location>
</feature>
<keyword evidence="3" id="KW-0812">Transmembrane</keyword>
<feature type="domain" description="Ig-like" evidence="4">
    <location>
        <begin position="213"/>
        <end position="289"/>
    </location>
</feature>
<evidence type="ECO:0000256" key="3">
    <source>
        <dbReference type="SAM" id="Phobius"/>
    </source>
</evidence>
<reference evidence="5 6" key="1">
    <citation type="submission" date="2024-06" db="EMBL/GenBank/DDBJ databases">
        <authorList>
            <person name="Pan Q."/>
            <person name="Wen M."/>
            <person name="Jouanno E."/>
            <person name="Zahm M."/>
            <person name="Klopp C."/>
            <person name="Cabau C."/>
            <person name="Louis A."/>
            <person name="Berthelot C."/>
            <person name="Parey E."/>
            <person name="Roest Crollius H."/>
            <person name="Montfort J."/>
            <person name="Robinson-Rechavi M."/>
            <person name="Bouchez O."/>
            <person name="Lampietro C."/>
            <person name="Lopez Roques C."/>
            <person name="Donnadieu C."/>
            <person name="Postlethwait J."/>
            <person name="Bobe J."/>
            <person name="Verreycken H."/>
            <person name="Guiguen Y."/>
        </authorList>
    </citation>
    <scope>NUCLEOTIDE SEQUENCE [LARGE SCALE GENOMIC DNA]</scope>
    <source>
        <strain evidence="5">Up_M1</strain>
        <tissue evidence="5">Testis</tissue>
    </source>
</reference>
<dbReference type="SUPFAM" id="SSF48726">
    <property type="entry name" value="Immunoglobulin"/>
    <property type="match status" value="1"/>
</dbReference>
<dbReference type="Pfam" id="PF07654">
    <property type="entry name" value="C1-set"/>
    <property type="match status" value="1"/>
</dbReference>
<dbReference type="InterPro" id="IPR001039">
    <property type="entry name" value="MHC_I_a_a1/a2"/>
</dbReference>
<keyword evidence="1" id="KW-0325">Glycoprotein</keyword>
<proteinExistence type="inferred from homology"/>
<dbReference type="Gene3D" id="3.30.500.10">
    <property type="entry name" value="MHC class I-like antigen recognition-like"/>
    <property type="match status" value="1"/>
</dbReference>
<dbReference type="Proteomes" id="UP001557470">
    <property type="component" value="Unassembled WGS sequence"/>
</dbReference>
<dbReference type="SMART" id="SM00407">
    <property type="entry name" value="IGc1"/>
    <property type="match status" value="1"/>
</dbReference>
<evidence type="ECO:0000259" key="4">
    <source>
        <dbReference type="PROSITE" id="PS50835"/>
    </source>
</evidence>